<dbReference type="InterPro" id="IPR009577">
    <property type="entry name" value="Sm_multidrug_ex"/>
</dbReference>
<feature type="transmembrane region" description="Helical" evidence="1">
    <location>
        <begin position="47"/>
        <end position="69"/>
    </location>
</feature>
<sequence>MEAIFKQLFSFLTIELTVLLTAMLPVIEVRGAIPVGISMGLSPLNAAFISVVGSMIPVPIVFFTVRPVFNYLKGTRLFKNAVNRIIKRSMGKSGNVQKYGAWGLVLFVAIPLPGTGVWTGAIIAALLDIRFKRVFAAILLGDVIAAVAIMLLSSGIVRAVS</sequence>
<proteinExistence type="predicted"/>
<dbReference type="PANTHER" id="PTHR36007">
    <property type="entry name" value="TRANSPORT PROTEIN-RELATED"/>
    <property type="match status" value="1"/>
</dbReference>
<organism evidence="2">
    <name type="scientific">hydrocarbon metagenome</name>
    <dbReference type="NCBI Taxonomy" id="938273"/>
    <lineage>
        <taxon>unclassified sequences</taxon>
        <taxon>metagenomes</taxon>
        <taxon>ecological metagenomes</taxon>
    </lineage>
</organism>
<keyword evidence="1" id="KW-1133">Transmembrane helix</keyword>
<dbReference type="Pfam" id="PF06695">
    <property type="entry name" value="Sm_multidrug_ex"/>
    <property type="match status" value="1"/>
</dbReference>
<comment type="caution">
    <text evidence="2">The sequence shown here is derived from an EMBL/GenBank/DDBJ whole genome shotgun (WGS) entry which is preliminary data.</text>
</comment>
<reference evidence="2" key="1">
    <citation type="journal article" date="2015" name="Proc. Natl. Acad. Sci. U.S.A.">
        <title>Networks of energetic and metabolic interactions define dynamics in microbial communities.</title>
        <authorList>
            <person name="Embree M."/>
            <person name="Liu J.K."/>
            <person name="Al-Bassam M.M."/>
            <person name="Zengler K."/>
        </authorList>
    </citation>
    <scope>NUCLEOTIDE SEQUENCE</scope>
</reference>
<keyword evidence="1" id="KW-0812">Transmembrane</keyword>
<dbReference type="EMBL" id="LNQE01001918">
    <property type="protein sequence ID" value="KUG02458.1"/>
    <property type="molecule type" value="Genomic_DNA"/>
</dbReference>
<feature type="transmembrane region" description="Helical" evidence="1">
    <location>
        <begin position="133"/>
        <end position="157"/>
    </location>
</feature>
<evidence type="ECO:0000256" key="1">
    <source>
        <dbReference type="SAM" id="Phobius"/>
    </source>
</evidence>
<keyword evidence="1" id="KW-0472">Membrane</keyword>
<dbReference type="PANTHER" id="PTHR36007:SF2">
    <property type="entry name" value="TRANSPORT PROTEIN-RELATED"/>
    <property type="match status" value="1"/>
</dbReference>
<accession>A0A0W8E1F2</accession>
<gene>
    <name evidence="2" type="ORF">ASZ90_020090</name>
</gene>
<feature type="transmembrane region" description="Helical" evidence="1">
    <location>
        <begin position="7"/>
        <end position="27"/>
    </location>
</feature>
<name>A0A0W8E1F2_9ZZZZ</name>
<protein>
    <submittedName>
        <fullName evidence="2">Small multidrug export protein</fullName>
    </submittedName>
</protein>
<dbReference type="AlphaFoldDB" id="A0A0W8E1F2"/>
<feature type="transmembrane region" description="Helical" evidence="1">
    <location>
        <begin position="99"/>
        <end position="127"/>
    </location>
</feature>
<evidence type="ECO:0000313" key="2">
    <source>
        <dbReference type="EMBL" id="KUG02458.1"/>
    </source>
</evidence>